<organism evidence="1">
    <name type="scientific">marine sediment metagenome</name>
    <dbReference type="NCBI Taxonomy" id="412755"/>
    <lineage>
        <taxon>unclassified sequences</taxon>
        <taxon>metagenomes</taxon>
        <taxon>ecological metagenomes</taxon>
    </lineage>
</organism>
<comment type="caution">
    <text evidence="1">The sequence shown here is derived from an EMBL/GenBank/DDBJ whole genome shotgun (WGS) entry which is preliminary data.</text>
</comment>
<dbReference type="InterPro" id="IPR043472">
    <property type="entry name" value="Macro_dom-like"/>
</dbReference>
<gene>
    <name evidence="1" type="ORF">S03H2_32793</name>
</gene>
<dbReference type="Gene3D" id="3.40.220.10">
    <property type="entry name" value="Leucine Aminopeptidase, subunit E, domain 1"/>
    <property type="match status" value="1"/>
</dbReference>
<accession>X1GL40</accession>
<name>X1GL40_9ZZZZ</name>
<dbReference type="AlphaFoldDB" id="X1GL40"/>
<reference evidence="1" key="1">
    <citation type="journal article" date="2014" name="Front. Microbiol.">
        <title>High frequency of phylogenetically diverse reductive dehalogenase-homologous genes in deep subseafloor sedimentary metagenomes.</title>
        <authorList>
            <person name="Kawai M."/>
            <person name="Futagami T."/>
            <person name="Toyoda A."/>
            <person name="Takaki Y."/>
            <person name="Nishi S."/>
            <person name="Hori S."/>
            <person name="Arai W."/>
            <person name="Tsubouchi T."/>
            <person name="Morono Y."/>
            <person name="Uchiyama I."/>
            <person name="Ito T."/>
            <person name="Fujiyama A."/>
            <person name="Inagaki F."/>
            <person name="Takami H."/>
        </authorList>
    </citation>
    <scope>NUCLEOTIDE SEQUENCE</scope>
    <source>
        <strain evidence="1">Expedition CK06-06</strain>
    </source>
</reference>
<proteinExistence type="predicted"/>
<dbReference type="SUPFAM" id="SSF52949">
    <property type="entry name" value="Macro domain-like"/>
    <property type="match status" value="1"/>
</dbReference>
<dbReference type="EMBL" id="BARU01019936">
    <property type="protein sequence ID" value="GAH58621.1"/>
    <property type="molecule type" value="Genomic_DNA"/>
</dbReference>
<protein>
    <recommendedName>
        <fullName evidence="2">Macro domain-containing protein</fullName>
    </recommendedName>
</protein>
<sequence>TISMFDIVSISIPKLGCGLGGLDWERVKAMIEKFSRSTYRVRHRDVVVYE</sequence>
<evidence type="ECO:0000313" key="1">
    <source>
        <dbReference type="EMBL" id="GAH58621.1"/>
    </source>
</evidence>
<evidence type="ECO:0008006" key="2">
    <source>
        <dbReference type="Google" id="ProtNLM"/>
    </source>
</evidence>
<feature type="non-terminal residue" evidence="1">
    <location>
        <position position="1"/>
    </location>
</feature>